<dbReference type="AlphaFoldDB" id="A0A918CRG1"/>
<name>A0A918CRG1_9ACTN</name>
<comment type="caution">
    <text evidence="1">The sequence shown here is derived from an EMBL/GenBank/DDBJ whole genome shotgun (WGS) entry which is preliminary data.</text>
</comment>
<dbReference type="Proteomes" id="UP000653411">
    <property type="component" value="Unassembled WGS sequence"/>
</dbReference>
<gene>
    <name evidence="1" type="ORF">GCM10011578_031190</name>
</gene>
<evidence type="ECO:0000313" key="1">
    <source>
        <dbReference type="EMBL" id="GGN06843.1"/>
    </source>
</evidence>
<organism evidence="1 2">
    <name type="scientific">Streptomyces fuscichromogenes</name>
    <dbReference type="NCBI Taxonomy" id="1324013"/>
    <lineage>
        <taxon>Bacteria</taxon>
        <taxon>Bacillati</taxon>
        <taxon>Actinomycetota</taxon>
        <taxon>Actinomycetes</taxon>
        <taxon>Kitasatosporales</taxon>
        <taxon>Streptomycetaceae</taxon>
        <taxon>Streptomyces</taxon>
    </lineage>
</organism>
<evidence type="ECO:0000313" key="2">
    <source>
        <dbReference type="Proteomes" id="UP000653411"/>
    </source>
</evidence>
<reference evidence="1" key="2">
    <citation type="submission" date="2020-09" db="EMBL/GenBank/DDBJ databases">
        <authorList>
            <person name="Sun Q."/>
            <person name="Zhou Y."/>
        </authorList>
    </citation>
    <scope>NUCLEOTIDE SEQUENCE</scope>
    <source>
        <strain evidence="1">CGMCC 4.7110</strain>
    </source>
</reference>
<protein>
    <submittedName>
        <fullName evidence="1">Uncharacterized protein</fullName>
    </submittedName>
</protein>
<proteinExistence type="predicted"/>
<reference evidence="1" key="1">
    <citation type="journal article" date="2014" name="Int. J. Syst. Evol. Microbiol.">
        <title>Complete genome sequence of Corynebacterium casei LMG S-19264T (=DSM 44701T), isolated from a smear-ripened cheese.</title>
        <authorList>
            <consortium name="US DOE Joint Genome Institute (JGI-PGF)"/>
            <person name="Walter F."/>
            <person name="Albersmeier A."/>
            <person name="Kalinowski J."/>
            <person name="Ruckert C."/>
        </authorList>
    </citation>
    <scope>NUCLEOTIDE SEQUENCE</scope>
    <source>
        <strain evidence="1">CGMCC 4.7110</strain>
    </source>
</reference>
<accession>A0A918CRG1</accession>
<keyword evidence="2" id="KW-1185">Reference proteome</keyword>
<sequence length="115" mass="13212">MRVHRMAPLRAFAALARFRFGDRRLSWGAVGVLTYLLGLPNGSWITERILAAQRGEGCMSVVASLRELEERRYLRRVVRRDAVTRQYSTTCEVFERPYEFDAPVGELQKVRPLAA</sequence>
<dbReference type="EMBL" id="BMML01000006">
    <property type="protein sequence ID" value="GGN06843.1"/>
    <property type="molecule type" value="Genomic_DNA"/>
</dbReference>